<protein>
    <submittedName>
        <fullName evidence="2">Uncharacterized protein</fullName>
    </submittedName>
</protein>
<dbReference type="Proteomes" id="UP000307440">
    <property type="component" value="Unassembled WGS sequence"/>
</dbReference>
<evidence type="ECO:0000313" key="3">
    <source>
        <dbReference type="Proteomes" id="UP000307440"/>
    </source>
</evidence>
<name>A0A5C3LC75_COPMA</name>
<keyword evidence="3" id="KW-1185">Reference proteome</keyword>
<gene>
    <name evidence="2" type="ORF">FA15DRAFT_203640</name>
</gene>
<evidence type="ECO:0000256" key="1">
    <source>
        <dbReference type="SAM" id="MobiDB-lite"/>
    </source>
</evidence>
<organism evidence="2 3">
    <name type="scientific">Coprinopsis marcescibilis</name>
    <name type="common">Agaric fungus</name>
    <name type="synonym">Psathyrella marcescibilis</name>
    <dbReference type="NCBI Taxonomy" id="230819"/>
    <lineage>
        <taxon>Eukaryota</taxon>
        <taxon>Fungi</taxon>
        <taxon>Dikarya</taxon>
        <taxon>Basidiomycota</taxon>
        <taxon>Agaricomycotina</taxon>
        <taxon>Agaricomycetes</taxon>
        <taxon>Agaricomycetidae</taxon>
        <taxon>Agaricales</taxon>
        <taxon>Agaricineae</taxon>
        <taxon>Psathyrellaceae</taxon>
        <taxon>Coprinopsis</taxon>
    </lineage>
</organism>
<dbReference type="AlphaFoldDB" id="A0A5C3LC75"/>
<evidence type="ECO:0000313" key="2">
    <source>
        <dbReference type="EMBL" id="TFK30212.1"/>
    </source>
</evidence>
<feature type="region of interest" description="Disordered" evidence="1">
    <location>
        <begin position="1"/>
        <end position="40"/>
    </location>
</feature>
<sequence>MLASRSCSISPSVSPSPSIEASASPSASASASGSGSSSPFEFEGIPLDCESDSSPSSSSSACCKLSNKASIRLTGSRKQKDQKHISPVPYIQILPFNQASSAKRQTLFRWDKERGKGIRTRFSSSVSSSLRSSISRWRSRT</sequence>
<accession>A0A5C3LC75</accession>
<feature type="compositionally biased region" description="Low complexity" evidence="1">
    <location>
        <begin position="1"/>
        <end position="39"/>
    </location>
</feature>
<reference evidence="2 3" key="1">
    <citation type="journal article" date="2019" name="Nat. Ecol. Evol.">
        <title>Megaphylogeny resolves global patterns of mushroom evolution.</title>
        <authorList>
            <person name="Varga T."/>
            <person name="Krizsan K."/>
            <person name="Foldi C."/>
            <person name="Dima B."/>
            <person name="Sanchez-Garcia M."/>
            <person name="Sanchez-Ramirez S."/>
            <person name="Szollosi G.J."/>
            <person name="Szarkandi J.G."/>
            <person name="Papp V."/>
            <person name="Albert L."/>
            <person name="Andreopoulos W."/>
            <person name="Angelini C."/>
            <person name="Antonin V."/>
            <person name="Barry K.W."/>
            <person name="Bougher N.L."/>
            <person name="Buchanan P."/>
            <person name="Buyck B."/>
            <person name="Bense V."/>
            <person name="Catcheside P."/>
            <person name="Chovatia M."/>
            <person name="Cooper J."/>
            <person name="Damon W."/>
            <person name="Desjardin D."/>
            <person name="Finy P."/>
            <person name="Geml J."/>
            <person name="Haridas S."/>
            <person name="Hughes K."/>
            <person name="Justo A."/>
            <person name="Karasinski D."/>
            <person name="Kautmanova I."/>
            <person name="Kiss B."/>
            <person name="Kocsube S."/>
            <person name="Kotiranta H."/>
            <person name="LaButti K.M."/>
            <person name="Lechner B.E."/>
            <person name="Liimatainen K."/>
            <person name="Lipzen A."/>
            <person name="Lukacs Z."/>
            <person name="Mihaltcheva S."/>
            <person name="Morgado L.N."/>
            <person name="Niskanen T."/>
            <person name="Noordeloos M.E."/>
            <person name="Ohm R.A."/>
            <person name="Ortiz-Santana B."/>
            <person name="Ovrebo C."/>
            <person name="Racz N."/>
            <person name="Riley R."/>
            <person name="Savchenko A."/>
            <person name="Shiryaev A."/>
            <person name="Soop K."/>
            <person name="Spirin V."/>
            <person name="Szebenyi C."/>
            <person name="Tomsovsky M."/>
            <person name="Tulloss R.E."/>
            <person name="Uehling J."/>
            <person name="Grigoriev I.V."/>
            <person name="Vagvolgyi C."/>
            <person name="Papp T."/>
            <person name="Martin F.M."/>
            <person name="Miettinen O."/>
            <person name="Hibbett D.S."/>
            <person name="Nagy L.G."/>
        </authorList>
    </citation>
    <scope>NUCLEOTIDE SEQUENCE [LARGE SCALE GENOMIC DNA]</scope>
    <source>
        <strain evidence="2 3">CBS 121175</strain>
    </source>
</reference>
<proteinExistence type="predicted"/>
<dbReference type="EMBL" id="ML210147">
    <property type="protein sequence ID" value="TFK30212.1"/>
    <property type="molecule type" value="Genomic_DNA"/>
</dbReference>